<dbReference type="InterPro" id="IPR013216">
    <property type="entry name" value="Methyltransf_11"/>
</dbReference>
<sequence length="186" mass="19890">MGGPATFAAREYGARPVVLEPMIAACRAAADLFGLKALACEGSRLPVADESADAVWCLGVLCTTPDKTELLEEIARVMKPAARLGLLAFVSDQPRPPGAPEGNDFPSETELPGLLEKTGLEVTALVDPPESADHAWQRRADEATALIGQLHAGDPRLDEARDQQQRIKKLIGDGVVRAKLLSARRF</sequence>
<comment type="caution">
    <text evidence="2">The sequence shown here is derived from an EMBL/GenBank/DDBJ whole genome shotgun (WGS) entry which is preliminary data.</text>
</comment>
<keyword evidence="3" id="KW-1185">Reference proteome</keyword>
<dbReference type="GO" id="GO:0008757">
    <property type="term" value="F:S-adenosylmethionine-dependent methyltransferase activity"/>
    <property type="evidence" value="ECO:0007669"/>
    <property type="project" value="InterPro"/>
</dbReference>
<dbReference type="Gene3D" id="3.40.50.150">
    <property type="entry name" value="Vaccinia Virus protein VP39"/>
    <property type="match status" value="1"/>
</dbReference>
<dbReference type="EMBL" id="JAJOMB010000009">
    <property type="protein sequence ID" value="MCD5312943.1"/>
    <property type="molecule type" value="Genomic_DNA"/>
</dbReference>
<dbReference type="GO" id="GO:0032259">
    <property type="term" value="P:methylation"/>
    <property type="evidence" value="ECO:0007669"/>
    <property type="project" value="UniProtKB-KW"/>
</dbReference>
<proteinExistence type="predicted"/>
<dbReference type="Pfam" id="PF08241">
    <property type="entry name" value="Methyltransf_11"/>
    <property type="match status" value="1"/>
</dbReference>
<feature type="domain" description="Methyltransferase type 11" evidence="1">
    <location>
        <begin position="20"/>
        <end position="83"/>
    </location>
</feature>
<keyword evidence="2" id="KW-0489">Methyltransferase</keyword>
<organism evidence="2 3">
    <name type="scientific">Kineosporia babensis</name>
    <dbReference type="NCBI Taxonomy" id="499548"/>
    <lineage>
        <taxon>Bacteria</taxon>
        <taxon>Bacillati</taxon>
        <taxon>Actinomycetota</taxon>
        <taxon>Actinomycetes</taxon>
        <taxon>Kineosporiales</taxon>
        <taxon>Kineosporiaceae</taxon>
        <taxon>Kineosporia</taxon>
    </lineage>
</organism>
<keyword evidence="2" id="KW-0808">Transferase</keyword>
<evidence type="ECO:0000259" key="1">
    <source>
        <dbReference type="Pfam" id="PF08241"/>
    </source>
</evidence>
<reference evidence="2" key="1">
    <citation type="submission" date="2021-11" db="EMBL/GenBank/DDBJ databases">
        <title>Streptomyces corallinus and Kineosporia corallina sp. nov., two new coral-derived marine actinobacteria.</title>
        <authorList>
            <person name="Buangrab K."/>
            <person name="Sutthacheep M."/>
            <person name="Yeemin T."/>
            <person name="Harunari E."/>
            <person name="Igarashi Y."/>
            <person name="Sripreechasak P."/>
            <person name="Kanchanasin P."/>
            <person name="Tanasupawat S."/>
            <person name="Phongsopitanun W."/>
        </authorList>
    </citation>
    <scope>NUCLEOTIDE SEQUENCE</scope>
    <source>
        <strain evidence="2">JCM 31032</strain>
    </source>
</reference>
<dbReference type="AlphaFoldDB" id="A0A9X1T0N4"/>
<accession>A0A9X1T0N4</accession>
<evidence type="ECO:0000313" key="2">
    <source>
        <dbReference type="EMBL" id="MCD5312943.1"/>
    </source>
</evidence>
<dbReference type="InterPro" id="IPR029063">
    <property type="entry name" value="SAM-dependent_MTases_sf"/>
</dbReference>
<name>A0A9X1T0N4_9ACTN</name>
<evidence type="ECO:0000313" key="3">
    <source>
        <dbReference type="Proteomes" id="UP001138997"/>
    </source>
</evidence>
<dbReference type="Proteomes" id="UP001138997">
    <property type="component" value="Unassembled WGS sequence"/>
</dbReference>
<dbReference type="SUPFAM" id="SSF53335">
    <property type="entry name" value="S-adenosyl-L-methionine-dependent methyltransferases"/>
    <property type="match status" value="1"/>
</dbReference>
<protein>
    <submittedName>
        <fullName evidence="2">Class I SAM-dependent methyltransferase</fullName>
    </submittedName>
</protein>
<gene>
    <name evidence="2" type="ORF">LR394_18710</name>
</gene>